<name>A0A437S940_9FIRM</name>
<dbReference type="Gene3D" id="3.40.605.10">
    <property type="entry name" value="Aldehyde Dehydrogenase, Chain A, domain 1"/>
    <property type="match status" value="1"/>
</dbReference>
<dbReference type="GO" id="GO:0005737">
    <property type="term" value="C:cytoplasm"/>
    <property type="evidence" value="ECO:0007669"/>
    <property type="project" value="UniProtKB-SubCell"/>
</dbReference>
<dbReference type="InterPro" id="IPR015590">
    <property type="entry name" value="Aldehyde_DH_dom"/>
</dbReference>
<dbReference type="SUPFAM" id="SSF53720">
    <property type="entry name" value="ALDH-like"/>
    <property type="match status" value="1"/>
</dbReference>
<accession>A0A437S940</accession>
<protein>
    <recommendedName>
        <fullName evidence="7">Gamma-glutamyl phosphate reductase</fullName>
        <shortName evidence="7">GPR</shortName>
        <ecNumber evidence="7">1.2.1.41</ecNumber>
    </recommendedName>
    <alternativeName>
        <fullName evidence="7">Glutamate-5-semialdehyde dehydrogenase</fullName>
    </alternativeName>
    <alternativeName>
        <fullName evidence="7">Glutamyl-gamma-semialdehyde dehydrogenase</fullName>
        <shortName evidence="7">GSA dehydrogenase</shortName>
    </alternativeName>
</protein>
<dbReference type="PROSITE" id="PS01223">
    <property type="entry name" value="PROA"/>
    <property type="match status" value="1"/>
</dbReference>
<dbReference type="NCBIfam" id="NF001221">
    <property type="entry name" value="PRK00197.1"/>
    <property type="match status" value="1"/>
</dbReference>
<dbReference type="FunFam" id="3.40.309.10:FF:000006">
    <property type="entry name" value="Gamma-glutamyl phosphate reductase"/>
    <property type="match status" value="1"/>
</dbReference>
<evidence type="ECO:0000256" key="3">
    <source>
        <dbReference type="ARBA" id="ARBA00022650"/>
    </source>
</evidence>
<dbReference type="RefSeq" id="WP_127723873.1">
    <property type="nucleotide sequence ID" value="NZ_RLIH01000003.1"/>
</dbReference>
<reference evidence="9 10" key="1">
    <citation type="submission" date="2018-11" db="EMBL/GenBank/DDBJ databases">
        <title>Genome sequencing and assembly of Anaerosphaera sp. nov., GS7-6-2.</title>
        <authorList>
            <person name="Rettenmaier R."/>
            <person name="Liebl W."/>
            <person name="Zverlov V."/>
        </authorList>
    </citation>
    <scope>NUCLEOTIDE SEQUENCE [LARGE SCALE GENOMIC DNA]</scope>
    <source>
        <strain evidence="9 10">GS7-6-2</strain>
    </source>
</reference>
<keyword evidence="10" id="KW-1185">Reference proteome</keyword>
<keyword evidence="7" id="KW-0963">Cytoplasm</keyword>
<dbReference type="GO" id="GO:0004350">
    <property type="term" value="F:glutamate-5-semialdehyde dehydrogenase activity"/>
    <property type="evidence" value="ECO:0007669"/>
    <property type="project" value="UniProtKB-UniRule"/>
</dbReference>
<comment type="subcellular location">
    <subcellularLocation>
        <location evidence="7">Cytoplasm</location>
    </subcellularLocation>
</comment>
<evidence type="ECO:0000256" key="5">
    <source>
        <dbReference type="ARBA" id="ARBA00023002"/>
    </source>
</evidence>
<evidence type="ECO:0000256" key="2">
    <source>
        <dbReference type="ARBA" id="ARBA00022605"/>
    </source>
</evidence>
<dbReference type="Proteomes" id="UP000288812">
    <property type="component" value="Unassembled WGS sequence"/>
</dbReference>
<gene>
    <name evidence="7" type="primary">proA</name>
    <name evidence="9" type="ORF">EF514_03500</name>
</gene>
<dbReference type="PANTHER" id="PTHR11063:SF8">
    <property type="entry name" value="DELTA-1-PYRROLINE-5-CARBOXYLATE SYNTHASE"/>
    <property type="match status" value="1"/>
</dbReference>
<keyword evidence="3 7" id="KW-0641">Proline biosynthesis</keyword>
<dbReference type="InterPro" id="IPR000965">
    <property type="entry name" value="GPR_dom"/>
</dbReference>
<proteinExistence type="inferred from homology"/>
<sequence length="420" mass="46403">MERSLRRELEILGEKAKVASRELSKLGSKGKNEILKYIKKALIDNMNNILEANVIDMENGRLMDLSEGLLDRLFLDSSRIESMASSIDTVIELEDPIGEIENMKTLENGLVLGKKSVPIGVIAIIYEARPNVTLDAAILGLKSSNAIILRGGKEAFNSNKAIADAIREGIKNSGHNENMVILVEDTTRESSTELMKLRGYIDLLIPRGSANLINSVVENAKVPTLETGVGNCHVYVDESAKIEMALNIIENAKTTRVGVCNAMESLLVHKSLSDEFYKGLKKIIDEYNITVYGCELSRAKLDGIKEATEEEYAREYLDYAMSMKIVDNFQEAVEHIYKYSSGHSDVIVTENYENAMKFLNEVDSACVYVNASSRFTDGGEFGKGAEMGISTQKLHARGPVGLKELTSTKYVILGNGQIRK</sequence>
<evidence type="ECO:0000256" key="6">
    <source>
        <dbReference type="ARBA" id="ARBA00049024"/>
    </source>
</evidence>
<comment type="pathway">
    <text evidence="1 7">Amino-acid biosynthesis; L-proline biosynthesis; L-glutamate 5-semialdehyde from L-glutamate: step 2/2.</text>
</comment>
<comment type="catalytic activity">
    <reaction evidence="6 7">
        <text>L-glutamate 5-semialdehyde + phosphate + NADP(+) = L-glutamyl 5-phosphate + NADPH + H(+)</text>
        <dbReference type="Rhea" id="RHEA:19541"/>
        <dbReference type="ChEBI" id="CHEBI:15378"/>
        <dbReference type="ChEBI" id="CHEBI:43474"/>
        <dbReference type="ChEBI" id="CHEBI:57783"/>
        <dbReference type="ChEBI" id="CHEBI:58066"/>
        <dbReference type="ChEBI" id="CHEBI:58274"/>
        <dbReference type="ChEBI" id="CHEBI:58349"/>
        <dbReference type="EC" id="1.2.1.41"/>
    </reaction>
</comment>
<evidence type="ECO:0000313" key="10">
    <source>
        <dbReference type="Proteomes" id="UP000288812"/>
    </source>
</evidence>
<dbReference type="Pfam" id="PF00171">
    <property type="entry name" value="Aldedh"/>
    <property type="match status" value="1"/>
</dbReference>
<dbReference type="InterPro" id="IPR016163">
    <property type="entry name" value="Ald_DH_C"/>
</dbReference>
<feature type="domain" description="Aldehyde dehydrogenase" evidence="8">
    <location>
        <begin position="13"/>
        <end position="286"/>
    </location>
</feature>
<dbReference type="GO" id="GO:0055129">
    <property type="term" value="P:L-proline biosynthetic process"/>
    <property type="evidence" value="ECO:0007669"/>
    <property type="project" value="UniProtKB-UniRule"/>
</dbReference>
<dbReference type="InterPro" id="IPR016162">
    <property type="entry name" value="Ald_DH_N"/>
</dbReference>
<comment type="caution">
    <text evidence="9">The sequence shown here is derived from an EMBL/GenBank/DDBJ whole genome shotgun (WGS) entry which is preliminary data.</text>
</comment>
<dbReference type="OrthoDB" id="9809970at2"/>
<evidence type="ECO:0000259" key="8">
    <source>
        <dbReference type="Pfam" id="PF00171"/>
    </source>
</evidence>
<comment type="function">
    <text evidence="7">Catalyzes the NADPH-dependent reduction of L-glutamate 5-phosphate into L-glutamate 5-semialdehyde and phosphate. The product spontaneously undergoes cyclization to form 1-pyrroline-5-carboxylate.</text>
</comment>
<dbReference type="AlphaFoldDB" id="A0A437S940"/>
<evidence type="ECO:0000256" key="7">
    <source>
        <dbReference type="HAMAP-Rule" id="MF_00412"/>
    </source>
</evidence>
<keyword evidence="2 7" id="KW-0028">Amino-acid biosynthesis</keyword>
<dbReference type="PANTHER" id="PTHR11063">
    <property type="entry name" value="GLUTAMATE SEMIALDEHYDE DEHYDROGENASE"/>
    <property type="match status" value="1"/>
</dbReference>
<comment type="similarity">
    <text evidence="7">Belongs to the gamma-glutamyl phosphate reductase family.</text>
</comment>
<dbReference type="EMBL" id="RLIH01000003">
    <property type="protein sequence ID" value="RVU55348.1"/>
    <property type="molecule type" value="Genomic_DNA"/>
</dbReference>
<dbReference type="NCBIfam" id="TIGR00407">
    <property type="entry name" value="proA"/>
    <property type="match status" value="1"/>
</dbReference>
<dbReference type="InterPro" id="IPR016161">
    <property type="entry name" value="Ald_DH/histidinol_DH"/>
</dbReference>
<dbReference type="PIRSF" id="PIRSF000151">
    <property type="entry name" value="GPR"/>
    <property type="match status" value="1"/>
</dbReference>
<evidence type="ECO:0000256" key="1">
    <source>
        <dbReference type="ARBA" id="ARBA00004985"/>
    </source>
</evidence>
<dbReference type="HAMAP" id="MF_00412">
    <property type="entry name" value="ProA"/>
    <property type="match status" value="1"/>
</dbReference>
<dbReference type="UniPathway" id="UPA00098">
    <property type="reaction ID" value="UER00360"/>
</dbReference>
<dbReference type="EC" id="1.2.1.41" evidence="7"/>
<keyword evidence="4 7" id="KW-0521">NADP</keyword>
<dbReference type="CDD" id="cd07079">
    <property type="entry name" value="ALDH_F18-19_ProA-GPR"/>
    <property type="match status" value="1"/>
</dbReference>
<dbReference type="GO" id="GO:0050661">
    <property type="term" value="F:NADP binding"/>
    <property type="evidence" value="ECO:0007669"/>
    <property type="project" value="InterPro"/>
</dbReference>
<evidence type="ECO:0000256" key="4">
    <source>
        <dbReference type="ARBA" id="ARBA00022857"/>
    </source>
</evidence>
<evidence type="ECO:0000313" key="9">
    <source>
        <dbReference type="EMBL" id="RVU55348.1"/>
    </source>
</evidence>
<organism evidence="9 10">
    <name type="scientific">Anaerosphaera multitolerans</name>
    <dbReference type="NCBI Taxonomy" id="2487351"/>
    <lineage>
        <taxon>Bacteria</taxon>
        <taxon>Bacillati</taxon>
        <taxon>Bacillota</taxon>
        <taxon>Tissierellia</taxon>
        <taxon>Tissierellales</taxon>
        <taxon>Peptoniphilaceae</taxon>
        <taxon>Anaerosphaera</taxon>
    </lineage>
</organism>
<dbReference type="InterPro" id="IPR012134">
    <property type="entry name" value="Glu-5-SA_DH"/>
</dbReference>
<dbReference type="InterPro" id="IPR020593">
    <property type="entry name" value="G-glutamylP_reductase_CS"/>
</dbReference>
<keyword evidence="5 7" id="KW-0560">Oxidoreductase</keyword>
<dbReference type="Gene3D" id="3.40.309.10">
    <property type="entry name" value="Aldehyde Dehydrogenase, Chain A, domain 2"/>
    <property type="match status" value="1"/>
</dbReference>